<reference evidence="3" key="1">
    <citation type="submission" date="2018-02" db="EMBL/GenBank/DDBJ databases">
        <authorList>
            <person name="Hausmann B."/>
        </authorList>
    </citation>
    <scope>NUCLEOTIDE SEQUENCE [LARGE SCALE GENOMIC DNA]</scope>
    <source>
        <strain evidence="3">Peat soil MAG SbA1</strain>
    </source>
</reference>
<feature type="coiled-coil region" evidence="1">
    <location>
        <begin position="24"/>
        <end position="51"/>
    </location>
</feature>
<gene>
    <name evidence="2" type="ORF">SBA1_100081</name>
</gene>
<dbReference type="AlphaFoldDB" id="A0A2U3JW29"/>
<protein>
    <submittedName>
        <fullName evidence="2">Uncharacterized protein</fullName>
    </submittedName>
</protein>
<dbReference type="Proteomes" id="UP000238701">
    <property type="component" value="Unassembled WGS sequence"/>
</dbReference>
<dbReference type="EMBL" id="OMOD01000002">
    <property type="protein sequence ID" value="SPF31625.1"/>
    <property type="molecule type" value="Genomic_DNA"/>
</dbReference>
<evidence type="ECO:0000256" key="1">
    <source>
        <dbReference type="SAM" id="Coils"/>
    </source>
</evidence>
<evidence type="ECO:0000313" key="2">
    <source>
        <dbReference type="EMBL" id="SPF31625.1"/>
    </source>
</evidence>
<sequence length="73" mass="8506">MRVTNVKRNRTRLHRNEVAWDRAISEAESKLEFARRRAKRLREIVADLKQMKKSGQMWPGVESVGQEAQQDGA</sequence>
<evidence type="ECO:0000313" key="3">
    <source>
        <dbReference type="Proteomes" id="UP000238701"/>
    </source>
</evidence>
<organism evidence="2 3">
    <name type="scientific">Candidatus Sulfotelmatobacter kueseliae</name>
    <dbReference type="NCBI Taxonomy" id="2042962"/>
    <lineage>
        <taxon>Bacteria</taxon>
        <taxon>Pseudomonadati</taxon>
        <taxon>Acidobacteriota</taxon>
        <taxon>Terriglobia</taxon>
        <taxon>Terriglobales</taxon>
        <taxon>Candidatus Korobacteraceae</taxon>
        <taxon>Candidatus Sulfotelmatobacter</taxon>
    </lineage>
</organism>
<proteinExistence type="predicted"/>
<keyword evidence="1" id="KW-0175">Coiled coil</keyword>
<accession>A0A2U3JW29</accession>
<name>A0A2U3JW29_9BACT</name>